<feature type="transmembrane region" description="Helical" evidence="1">
    <location>
        <begin position="55"/>
        <end position="76"/>
    </location>
</feature>
<feature type="transmembrane region" description="Helical" evidence="1">
    <location>
        <begin position="20"/>
        <end position="43"/>
    </location>
</feature>
<feature type="transmembrane region" description="Helical" evidence="1">
    <location>
        <begin position="257"/>
        <end position="275"/>
    </location>
</feature>
<dbReference type="OrthoDB" id="313619at2157"/>
<evidence type="ECO:0000313" key="2">
    <source>
        <dbReference type="EMBL" id="SDG11017.1"/>
    </source>
</evidence>
<dbReference type="AlphaFoldDB" id="A0A1G7RJV6"/>
<accession>A0A1G7RJV6</accession>
<keyword evidence="3" id="KW-1185">Reference proteome</keyword>
<keyword evidence="1" id="KW-1133">Transmembrane helix</keyword>
<feature type="transmembrane region" description="Helical" evidence="1">
    <location>
        <begin position="96"/>
        <end position="114"/>
    </location>
</feature>
<evidence type="ECO:0000256" key="1">
    <source>
        <dbReference type="SAM" id="Phobius"/>
    </source>
</evidence>
<name>A0A1G7RJV6_9EURY</name>
<protein>
    <submittedName>
        <fullName evidence="2">Uncharacterized protein</fullName>
    </submittedName>
</protein>
<sequence>MAVSWSVDPANSRLVRGLLYLAYGSFGGVLVFAGVAVLVAFGPDLDRPFRDWRDMLPVVVGLLLLALVRYRSFAVLRTEDTASDDLLAAFAEHRRPSLLVVVSVCCGALFVLALRLGHWGGLAYILFGFGCFVGAQVPSADGEIDPEAGTRTHRQRTAQIDHVTGLRRLDFGPYALVWLSYQRGRSTSTSPRLVVAPASIVDRLDEAVAATDTVSPGEVNTTTRRVLIGGGLFWYLLAGGFVLALRAEGGQAARIAPVLVLVLGSFGTMFLWAAYVETG</sequence>
<reference evidence="3" key="1">
    <citation type="submission" date="2016-10" db="EMBL/GenBank/DDBJ databases">
        <authorList>
            <person name="Varghese N."/>
            <person name="Submissions S."/>
        </authorList>
    </citation>
    <scope>NUCLEOTIDE SEQUENCE [LARGE SCALE GENOMIC DNA]</scope>
    <source>
        <strain evidence="3">IBRC-M 10760</strain>
    </source>
</reference>
<feature type="transmembrane region" description="Helical" evidence="1">
    <location>
        <begin position="226"/>
        <end position="245"/>
    </location>
</feature>
<dbReference type="RefSeq" id="WP_092694509.1">
    <property type="nucleotide sequence ID" value="NZ_FNBK01000015.1"/>
</dbReference>
<organism evidence="2 3">
    <name type="scientific">Halorientalis regularis</name>
    <dbReference type="NCBI Taxonomy" id="660518"/>
    <lineage>
        <taxon>Archaea</taxon>
        <taxon>Methanobacteriati</taxon>
        <taxon>Methanobacteriota</taxon>
        <taxon>Stenosarchaea group</taxon>
        <taxon>Halobacteria</taxon>
        <taxon>Halobacteriales</taxon>
        <taxon>Haloarculaceae</taxon>
        <taxon>Halorientalis</taxon>
    </lineage>
</organism>
<gene>
    <name evidence="2" type="ORF">SAMN05216218_11563</name>
</gene>
<keyword evidence="1" id="KW-0472">Membrane</keyword>
<dbReference type="Proteomes" id="UP000199076">
    <property type="component" value="Unassembled WGS sequence"/>
</dbReference>
<dbReference type="STRING" id="660518.SAMN05216218_11563"/>
<keyword evidence="1" id="KW-0812">Transmembrane</keyword>
<evidence type="ECO:0000313" key="3">
    <source>
        <dbReference type="Proteomes" id="UP000199076"/>
    </source>
</evidence>
<dbReference type="EMBL" id="FNBK01000015">
    <property type="protein sequence ID" value="SDG11017.1"/>
    <property type="molecule type" value="Genomic_DNA"/>
</dbReference>
<proteinExistence type="predicted"/>